<evidence type="ECO:0000256" key="3">
    <source>
        <dbReference type="ARBA" id="ARBA00023125"/>
    </source>
</evidence>
<dbReference type="InterPro" id="IPR009057">
    <property type="entry name" value="Homeodomain-like_sf"/>
</dbReference>
<dbReference type="InterPro" id="IPR011051">
    <property type="entry name" value="RmlC_Cupin_sf"/>
</dbReference>
<dbReference type="CDD" id="cd06124">
    <property type="entry name" value="cupin_NimR-like_N"/>
    <property type="match status" value="1"/>
</dbReference>
<evidence type="ECO:0000313" key="6">
    <source>
        <dbReference type="EMBL" id="PSX07117.1"/>
    </source>
</evidence>
<dbReference type="Gene3D" id="2.60.120.10">
    <property type="entry name" value="Jelly Rolls"/>
    <property type="match status" value="1"/>
</dbReference>
<dbReference type="InterPro" id="IPR018060">
    <property type="entry name" value="HTH_AraC"/>
</dbReference>
<dbReference type="FunFam" id="1.10.10.60:FF:000132">
    <property type="entry name" value="AraC family transcriptional regulator"/>
    <property type="match status" value="1"/>
</dbReference>
<keyword evidence="1" id="KW-0678">Repressor</keyword>
<evidence type="ECO:0000259" key="5">
    <source>
        <dbReference type="PROSITE" id="PS01124"/>
    </source>
</evidence>
<evidence type="ECO:0000256" key="4">
    <source>
        <dbReference type="ARBA" id="ARBA00023163"/>
    </source>
</evidence>
<dbReference type="EMBL" id="PYOY01000005">
    <property type="protein sequence ID" value="PSX07117.1"/>
    <property type="molecule type" value="Genomic_DNA"/>
</dbReference>
<dbReference type="GeneID" id="61229501"/>
<evidence type="ECO:0000256" key="1">
    <source>
        <dbReference type="ARBA" id="ARBA00022491"/>
    </source>
</evidence>
<comment type="caution">
    <text evidence="6">The sequence shown here is derived from an EMBL/GenBank/DDBJ whole genome shotgun (WGS) entry which is preliminary data.</text>
</comment>
<dbReference type="AlphaFoldDB" id="A0A855SEA8"/>
<dbReference type="GO" id="GO:0043565">
    <property type="term" value="F:sequence-specific DNA binding"/>
    <property type="evidence" value="ECO:0007669"/>
    <property type="project" value="InterPro"/>
</dbReference>
<gene>
    <name evidence="6" type="ORF">C0W41_10730</name>
</gene>
<dbReference type="Pfam" id="PF12833">
    <property type="entry name" value="HTH_18"/>
    <property type="match status" value="1"/>
</dbReference>
<dbReference type="PROSITE" id="PS01124">
    <property type="entry name" value="HTH_ARAC_FAMILY_2"/>
    <property type="match status" value="1"/>
</dbReference>
<dbReference type="InterPro" id="IPR014710">
    <property type="entry name" value="RmlC-like_jellyroll"/>
</dbReference>
<keyword evidence="3" id="KW-0238">DNA-binding</keyword>
<dbReference type="SUPFAM" id="SSF51182">
    <property type="entry name" value="RmlC-like cupins"/>
    <property type="match status" value="1"/>
</dbReference>
<name>A0A855SEA8_PHOAN</name>
<keyword evidence="2" id="KW-0805">Transcription regulation</keyword>
<sequence length="265" mass="30193">MQYQSFDPNFDSDSYSQKAIGYILSGIEKKSETPIHSHKKCQLVLPLSGYVTCNVSDRVWMMTSNTAMWVPTETPHNIRISPGAKVCNLFIDPCIEGLPQQPVMLSISPLLRELITYLCHLDHQHSKIKETGRIVDVLIDQMVLMPTEQFDFPIPKEPRLHKIAESLLDDPSNRNTVGQWAIRFAMSERTLSRLVNQELGMSFARWRAQLHLILAFKKLSDGVPVQRISDDLGYESVSAFITFFKNKMGIPPKQYAKQQSSLNNL</sequence>
<keyword evidence="4" id="KW-0804">Transcription</keyword>
<reference evidence="6 7" key="1">
    <citation type="submission" date="2018-01" db="EMBL/GenBank/DDBJ databases">
        <title>Whole genome sequencing of Histamine producing bacteria.</title>
        <authorList>
            <person name="Butler K."/>
        </authorList>
    </citation>
    <scope>NUCLEOTIDE SEQUENCE [LARGE SCALE GENOMIC DNA]</scope>
    <source>
        <strain evidence="6 7">A2-1</strain>
    </source>
</reference>
<evidence type="ECO:0000256" key="2">
    <source>
        <dbReference type="ARBA" id="ARBA00023015"/>
    </source>
</evidence>
<evidence type="ECO:0000313" key="7">
    <source>
        <dbReference type="Proteomes" id="UP000241440"/>
    </source>
</evidence>
<organism evidence="6 7">
    <name type="scientific">Photobacterium angustum</name>
    <dbReference type="NCBI Taxonomy" id="661"/>
    <lineage>
        <taxon>Bacteria</taxon>
        <taxon>Pseudomonadati</taxon>
        <taxon>Pseudomonadota</taxon>
        <taxon>Gammaproteobacteria</taxon>
        <taxon>Vibrionales</taxon>
        <taxon>Vibrionaceae</taxon>
        <taxon>Photobacterium</taxon>
    </lineage>
</organism>
<dbReference type="GO" id="GO:0003700">
    <property type="term" value="F:DNA-binding transcription factor activity"/>
    <property type="evidence" value="ECO:0007669"/>
    <property type="project" value="InterPro"/>
</dbReference>
<dbReference type="RefSeq" id="WP_045132978.1">
    <property type="nucleotide sequence ID" value="NZ_JZSX01000003.1"/>
</dbReference>
<proteinExistence type="predicted"/>
<protein>
    <submittedName>
        <fullName evidence="6">AraC family transcriptional regulator</fullName>
    </submittedName>
</protein>
<dbReference type="SUPFAM" id="SSF46689">
    <property type="entry name" value="Homeodomain-like"/>
    <property type="match status" value="1"/>
</dbReference>
<dbReference type="Proteomes" id="UP000241440">
    <property type="component" value="Unassembled WGS sequence"/>
</dbReference>
<dbReference type="PANTHER" id="PTHR11019:SF199">
    <property type="entry name" value="HTH-TYPE TRANSCRIPTIONAL REGULATOR NIMR"/>
    <property type="match status" value="1"/>
</dbReference>
<dbReference type="SMART" id="SM00342">
    <property type="entry name" value="HTH_ARAC"/>
    <property type="match status" value="1"/>
</dbReference>
<dbReference type="Gene3D" id="1.10.10.60">
    <property type="entry name" value="Homeodomain-like"/>
    <property type="match status" value="1"/>
</dbReference>
<feature type="domain" description="HTH araC/xylS-type" evidence="5">
    <location>
        <begin position="161"/>
        <end position="258"/>
    </location>
</feature>
<accession>A0A855SEA8</accession>
<dbReference type="PANTHER" id="PTHR11019">
    <property type="entry name" value="HTH-TYPE TRANSCRIPTIONAL REGULATOR NIMR"/>
    <property type="match status" value="1"/>
</dbReference>